<dbReference type="SUPFAM" id="SSF52091">
    <property type="entry name" value="SpoIIaa-like"/>
    <property type="match status" value="1"/>
</dbReference>
<dbReference type="EMBL" id="CP049811">
    <property type="protein sequence ID" value="QIK40668.1"/>
    <property type="molecule type" value="Genomic_DNA"/>
</dbReference>
<dbReference type="KEGG" id="mon:G8E03_07730"/>
<reference evidence="1 2" key="1">
    <citation type="submission" date="2020-03" db="EMBL/GenBank/DDBJ databases">
        <title>Complete genome sequence of Monaibacterium sp. ALG8 with diverse plasmids.</title>
        <authorList>
            <person name="Sun C."/>
        </authorList>
    </citation>
    <scope>NUCLEOTIDE SEQUENCE [LARGE SCALE GENOMIC DNA]</scope>
    <source>
        <strain evidence="1 2">ALG8</strain>
    </source>
</reference>
<dbReference type="Gene3D" id="3.40.50.10600">
    <property type="entry name" value="SpoIIaa-like domains"/>
    <property type="match status" value="1"/>
</dbReference>
<gene>
    <name evidence="1" type="ORF">G8E03_07730</name>
</gene>
<keyword evidence="2" id="KW-1185">Reference proteome</keyword>
<protein>
    <submittedName>
        <fullName evidence="1">STAS/SEC14 domain-containing protein</fullName>
    </submittedName>
</protein>
<dbReference type="InterPro" id="IPR021866">
    <property type="entry name" value="SpoIIAA-like"/>
</dbReference>
<accession>A0A6G7VLE1</accession>
<organism evidence="1 2">
    <name type="scientific">Pontivivens nitratireducens</name>
    <dbReference type="NCBI Taxonomy" id="2758038"/>
    <lineage>
        <taxon>Bacteria</taxon>
        <taxon>Pseudomonadati</taxon>
        <taxon>Pseudomonadota</taxon>
        <taxon>Alphaproteobacteria</taxon>
        <taxon>Rhodobacterales</taxon>
        <taxon>Paracoccaceae</taxon>
        <taxon>Pontivivens</taxon>
    </lineage>
</organism>
<dbReference type="RefSeq" id="WP_166190372.1">
    <property type="nucleotide sequence ID" value="NZ_CP049811.1"/>
</dbReference>
<dbReference type="InterPro" id="IPR036513">
    <property type="entry name" value="STAS_dom_sf"/>
</dbReference>
<dbReference type="Proteomes" id="UP000500791">
    <property type="component" value="Chromosome"/>
</dbReference>
<dbReference type="InterPro" id="IPR038396">
    <property type="entry name" value="SpoIIAA-like_sf"/>
</dbReference>
<dbReference type="Pfam" id="PF11964">
    <property type="entry name" value="SpoIIAA-like"/>
    <property type="match status" value="1"/>
</dbReference>
<proteinExistence type="predicted"/>
<dbReference type="AlphaFoldDB" id="A0A6G7VLE1"/>
<name>A0A6G7VLE1_9RHOB</name>
<evidence type="ECO:0000313" key="2">
    <source>
        <dbReference type="Proteomes" id="UP000500791"/>
    </source>
</evidence>
<sequence length="126" mass="13859">MLNVELKASNRIEITASGRVEMQAMKAALDRLITLAEPLKHVTCLADMTDVTLPDADAIRAEIDRLPKVEGLLGKIDKAAVVTNQAWIAEAAKGEADRFPALDIRIYQSHEHDRARAWLSGTDNLV</sequence>
<evidence type="ECO:0000313" key="1">
    <source>
        <dbReference type="EMBL" id="QIK40668.1"/>
    </source>
</evidence>